<evidence type="ECO:0000256" key="1">
    <source>
        <dbReference type="SAM" id="MobiDB-lite"/>
    </source>
</evidence>
<feature type="compositionally biased region" description="Acidic residues" evidence="1">
    <location>
        <begin position="186"/>
        <end position="198"/>
    </location>
</feature>
<protein>
    <submittedName>
        <fullName evidence="2">Uncharacterized protein</fullName>
    </submittedName>
</protein>
<dbReference type="AlphaFoldDB" id="A0A4D6M032"/>
<feature type="compositionally biased region" description="Acidic residues" evidence="1">
    <location>
        <begin position="160"/>
        <end position="179"/>
    </location>
</feature>
<name>A0A4D6M032_VIGUN</name>
<organism evidence="2 3">
    <name type="scientific">Vigna unguiculata</name>
    <name type="common">Cowpea</name>
    <dbReference type="NCBI Taxonomy" id="3917"/>
    <lineage>
        <taxon>Eukaryota</taxon>
        <taxon>Viridiplantae</taxon>
        <taxon>Streptophyta</taxon>
        <taxon>Embryophyta</taxon>
        <taxon>Tracheophyta</taxon>
        <taxon>Spermatophyta</taxon>
        <taxon>Magnoliopsida</taxon>
        <taxon>eudicotyledons</taxon>
        <taxon>Gunneridae</taxon>
        <taxon>Pentapetalae</taxon>
        <taxon>rosids</taxon>
        <taxon>fabids</taxon>
        <taxon>Fabales</taxon>
        <taxon>Fabaceae</taxon>
        <taxon>Papilionoideae</taxon>
        <taxon>50 kb inversion clade</taxon>
        <taxon>NPAAA clade</taxon>
        <taxon>indigoferoid/millettioid clade</taxon>
        <taxon>Phaseoleae</taxon>
        <taxon>Vigna</taxon>
    </lineage>
</organism>
<sequence length="198" mass="23009">MMSSSYRLKLQMKCRSTKQMSHSVDIDGWINDEEMQTNFLNSWRVHNLVNPKYIDIHFFCENECLFQEQFSYQGLKQFIQMRVKKDEEDISPPISIDTSTSQPKTPFEHGVMKYMATLSRSVKQLDVKVTKLLKYHKIDDEDAEANPDKAINDIDHVDTDQDEATNEDDTPDEEADDMDTTAATTNDDEDSTQDEMFD</sequence>
<feature type="compositionally biased region" description="Basic and acidic residues" evidence="1">
    <location>
        <begin position="146"/>
        <end position="159"/>
    </location>
</feature>
<accession>A0A4D6M032</accession>
<evidence type="ECO:0000313" key="2">
    <source>
        <dbReference type="EMBL" id="QCD94482.1"/>
    </source>
</evidence>
<evidence type="ECO:0000313" key="3">
    <source>
        <dbReference type="Proteomes" id="UP000501690"/>
    </source>
</evidence>
<keyword evidence="3" id="KW-1185">Reference proteome</keyword>
<dbReference type="Proteomes" id="UP000501690">
    <property type="component" value="Linkage Group LG5"/>
</dbReference>
<dbReference type="EMBL" id="CP039349">
    <property type="protein sequence ID" value="QCD94482.1"/>
    <property type="molecule type" value="Genomic_DNA"/>
</dbReference>
<feature type="region of interest" description="Disordered" evidence="1">
    <location>
        <begin position="144"/>
        <end position="198"/>
    </location>
</feature>
<proteinExistence type="predicted"/>
<gene>
    <name evidence="2" type="ORF">DEO72_LG5g2566</name>
</gene>
<reference evidence="2 3" key="1">
    <citation type="submission" date="2019-04" db="EMBL/GenBank/DDBJ databases">
        <title>An improved genome assembly and genetic linkage map for asparagus bean, Vigna unguiculata ssp. sesquipedialis.</title>
        <authorList>
            <person name="Xia Q."/>
            <person name="Zhang R."/>
            <person name="Dong Y."/>
        </authorList>
    </citation>
    <scope>NUCLEOTIDE SEQUENCE [LARGE SCALE GENOMIC DNA]</scope>
    <source>
        <tissue evidence="2">Leaf</tissue>
    </source>
</reference>